<keyword evidence="4" id="KW-1003">Cell membrane</keyword>
<dbReference type="OMA" id="MIFCNCY"/>
<comment type="function">
    <text evidence="11">Mediates both low-affinity uptake and efflux of sugar across the membrane.</text>
</comment>
<comment type="subcellular location">
    <subcellularLocation>
        <location evidence="1 11">Cell membrane</location>
        <topology evidence="1 11">Multi-pass membrane protein</topology>
    </subcellularLocation>
</comment>
<dbReference type="Proteomes" id="UP000036987">
    <property type="component" value="Unassembled WGS sequence"/>
</dbReference>
<dbReference type="InterPro" id="IPR004316">
    <property type="entry name" value="SWEET_rpt"/>
</dbReference>
<evidence type="ECO:0000256" key="11">
    <source>
        <dbReference type="RuleBase" id="RU910715"/>
    </source>
</evidence>
<dbReference type="FunFam" id="1.20.1280.290:FF:000002">
    <property type="entry name" value="Bidirectional sugar transporter SWEET"/>
    <property type="match status" value="1"/>
</dbReference>
<evidence type="ECO:0000313" key="12">
    <source>
        <dbReference type="EMBL" id="KMZ63136.1"/>
    </source>
</evidence>
<keyword evidence="13" id="KW-1185">Reference proteome</keyword>
<keyword evidence="6 11" id="KW-0812">Transmembrane</keyword>
<name>A0A0K9P282_ZOSMR</name>
<dbReference type="InterPro" id="IPR047664">
    <property type="entry name" value="SWEET"/>
</dbReference>
<evidence type="ECO:0000256" key="2">
    <source>
        <dbReference type="ARBA" id="ARBA00007809"/>
    </source>
</evidence>
<comment type="caution">
    <text evidence="12">The sequence shown here is derived from an EMBL/GenBank/DDBJ whole genome shotgun (WGS) entry which is preliminary data.</text>
</comment>
<proteinExistence type="inferred from homology"/>
<reference evidence="13" key="1">
    <citation type="journal article" date="2016" name="Nature">
        <title>The genome of the seagrass Zostera marina reveals angiosperm adaptation to the sea.</title>
        <authorList>
            <person name="Olsen J.L."/>
            <person name="Rouze P."/>
            <person name="Verhelst B."/>
            <person name="Lin Y.-C."/>
            <person name="Bayer T."/>
            <person name="Collen J."/>
            <person name="Dattolo E."/>
            <person name="De Paoli E."/>
            <person name="Dittami S."/>
            <person name="Maumus F."/>
            <person name="Michel G."/>
            <person name="Kersting A."/>
            <person name="Lauritano C."/>
            <person name="Lohaus R."/>
            <person name="Toepel M."/>
            <person name="Tonon T."/>
            <person name="Vanneste K."/>
            <person name="Amirebrahimi M."/>
            <person name="Brakel J."/>
            <person name="Bostroem C."/>
            <person name="Chovatia M."/>
            <person name="Grimwood J."/>
            <person name="Jenkins J.W."/>
            <person name="Jueterbock A."/>
            <person name="Mraz A."/>
            <person name="Stam W.T."/>
            <person name="Tice H."/>
            <person name="Bornberg-Bauer E."/>
            <person name="Green P.J."/>
            <person name="Pearson G.A."/>
            <person name="Procaccini G."/>
            <person name="Duarte C.M."/>
            <person name="Schmutz J."/>
            <person name="Reusch T.B.H."/>
            <person name="Van de Peer Y."/>
        </authorList>
    </citation>
    <scope>NUCLEOTIDE SEQUENCE [LARGE SCALE GENOMIC DNA]</scope>
    <source>
        <strain evidence="13">cv. Finnish</strain>
    </source>
</reference>
<feature type="transmembrane region" description="Helical" evidence="11">
    <location>
        <begin position="100"/>
        <end position="119"/>
    </location>
</feature>
<dbReference type="Gene3D" id="1.20.1280.290">
    <property type="match status" value="2"/>
</dbReference>
<evidence type="ECO:0000256" key="10">
    <source>
        <dbReference type="ARBA" id="ARBA00038715"/>
    </source>
</evidence>
<evidence type="ECO:0000256" key="1">
    <source>
        <dbReference type="ARBA" id="ARBA00004651"/>
    </source>
</evidence>
<keyword evidence="3 11" id="KW-0813">Transport</keyword>
<evidence type="ECO:0000256" key="3">
    <source>
        <dbReference type="ARBA" id="ARBA00022448"/>
    </source>
</evidence>
<evidence type="ECO:0000256" key="8">
    <source>
        <dbReference type="ARBA" id="ARBA00022989"/>
    </source>
</evidence>
<dbReference type="Pfam" id="PF03083">
    <property type="entry name" value="MtN3_slv"/>
    <property type="match status" value="2"/>
</dbReference>
<sequence>MISADTARTAVGVLGNLIALGLFLSPVPTFVRIMKKKSVEEFSAVPYLATLVNCMLWVVYGLPLVHPHSTLVLTINGSGLVIELTYVCLFIIFSTGKKRMKVLGIFVAELVFVAAIFVLDVSMVRTHEKRSLVVGIFCVVFGTGMYVAPLSVMKMVIETKSVEYMPLSLSLASFFNAVCWTSYALIKFDLFITIPNGLGVLFAAVQLVLYAVFYKSTQKQLEERKMKEMTRSVGLSEIIVDDNKADVGYPPKQRS</sequence>
<evidence type="ECO:0000313" key="13">
    <source>
        <dbReference type="Proteomes" id="UP000036987"/>
    </source>
</evidence>
<comment type="subunit">
    <text evidence="10">Forms homooligomers and/or heterooligomers.</text>
</comment>
<dbReference type="EMBL" id="LFYR01001270">
    <property type="protein sequence ID" value="KMZ63136.1"/>
    <property type="molecule type" value="Genomic_DNA"/>
</dbReference>
<evidence type="ECO:0000256" key="5">
    <source>
        <dbReference type="ARBA" id="ARBA00022597"/>
    </source>
</evidence>
<feature type="transmembrane region" description="Helical" evidence="11">
    <location>
        <begin position="45"/>
        <end position="65"/>
    </location>
</feature>
<dbReference type="PANTHER" id="PTHR10791">
    <property type="entry name" value="RAG1-ACTIVATING PROTEIN 1"/>
    <property type="match status" value="1"/>
</dbReference>
<dbReference type="GO" id="GO:0016020">
    <property type="term" value="C:membrane"/>
    <property type="evidence" value="ECO:0000318"/>
    <property type="project" value="GO_Central"/>
</dbReference>
<dbReference type="GO" id="GO:0051119">
    <property type="term" value="F:sugar transmembrane transporter activity"/>
    <property type="evidence" value="ECO:0000318"/>
    <property type="project" value="GO_Central"/>
</dbReference>
<feature type="transmembrane region" description="Helical" evidence="11">
    <location>
        <begin position="71"/>
        <end position="93"/>
    </location>
</feature>
<dbReference type="OrthoDB" id="409725at2759"/>
<accession>A0A0K9P282</accession>
<keyword evidence="8 11" id="KW-1133">Transmembrane helix</keyword>
<keyword evidence="9 11" id="KW-0472">Membrane</keyword>
<evidence type="ECO:0000256" key="7">
    <source>
        <dbReference type="ARBA" id="ARBA00022737"/>
    </source>
</evidence>
<evidence type="ECO:0000256" key="9">
    <source>
        <dbReference type="ARBA" id="ARBA00023136"/>
    </source>
</evidence>
<keyword evidence="7" id="KW-0677">Repeat</keyword>
<feature type="transmembrane region" description="Helical" evidence="11">
    <location>
        <begin position="164"/>
        <end position="186"/>
    </location>
</feature>
<evidence type="ECO:0000256" key="6">
    <source>
        <dbReference type="ARBA" id="ARBA00022692"/>
    </source>
</evidence>
<comment type="similarity">
    <text evidence="2 11">Belongs to the SWEET sugar transporter family.</text>
</comment>
<organism evidence="12 13">
    <name type="scientific">Zostera marina</name>
    <name type="common">Eelgrass</name>
    <dbReference type="NCBI Taxonomy" id="29655"/>
    <lineage>
        <taxon>Eukaryota</taxon>
        <taxon>Viridiplantae</taxon>
        <taxon>Streptophyta</taxon>
        <taxon>Embryophyta</taxon>
        <taxon>Tracheophyta</taxon>
        <taxon>Spermatophyta</taxon>
        <taxon>Magnoliopsida</taxon>
        <taxon>Liliopsida</taxon>
        <taxon>Zosteraceae</taxon>
        <taxon>Zostera</taxon>
    </lineage>
</organism>
<dbReference type="PANTHER" id="PTHR10791:SF130">
    <property type="entry name" value="BIDIRECTIONAL SUGAR TRANSPORTER SWEET6-RELATED"/>
    <property type="match status" value="1"/>
</dbReference>
<feature type="transmembrane region" description="Helical" evidence="11">
    <location>
        <begin position="131"/>
        <end position="152"/>
    </location>
</feature>
<dbReference type="GO" id="GO:0005886">
    <property type="term" value="C:plasma membrane"/>
    <property type="evidence" value="ECO:0007669"/>
    <property type="project" value="UniProtKB-SubCell"/>
</dbReference>
<evidence type="ECO:0000256" key="4">
    <source>
        <dbReference type="ARBA" id="ARBA00022475"/>
    </source>
</evidence>
<keyword evidence="5 11" id="KW-0762">Sugar transport</keyword>
<gene>
    <name evidence="12" type="ORF">ZOSMA_425G00100</name>
</gene>
<protein>
    <recommendedName>
        <fullName evidence="11">Bidirectional sugar transporter SWEET</fullName>
    </recommendedName>
</protein>
<dbReference type="GO" id="GO:0008643">
    <property type="term" value="P:carbohydrate transport"/>
    <property type="evidence" value="ECO:0000318"/>
    <property type="project" value="GO_Central"/>
</dbReference>
<dbReference type="FunFam" id="1.20.1280.290:FF:000001">
    <property type="entry name" value="Bidirectional sugar transporter SWEET"/>
    <property type="match status" value="1"/>
</dbReference>
<dbReference type="AlphaFoldDB" id="A0A0K9P282"/>
<feature type="transmembrane region" description="Helical" evidence="11">
    <location>
        <begin position="12"/>
        <end position="33"/>
    </location>
</feature>
<feature type="transmembrane region" description="Helical" evidence="11">
    <location>
        <begin position="192"/>
        <end position="214"/>
    </location>
</feature>